<dbReference type="OrthoDB" id="5361545at2"/>
<name>A0A222WQS3_9BACL</name>
<evidence type="ECO:0000313" key="4">
    <source>
        <dbReference type="Proteomes" id="UP000214666"/>
    </source>
</evidence>
<evidence type="ECO:0000256" key="1">
    <source>
        <dbReference type="SAM" id="SignalP"/>
    </source>
</evidence>
<gene>
    <name evidence="3" type="ORF">B4V02_17460</name>
</gene>
<keyword evidence="1" id="KW-0732">Signal</keyword>
<organism evidence="3 4">
    <name type="scientific">Paenibacillus kribbensis</name>
    <dbReference type="NCBI Taxonomy" id="172713"/>
    <lineage>
        <taxon>Bacteria</taxon>
        <taxon>Bacillati</taxon>
        <taxon>Bacillota</taxon>
        <taxon>Bacilli</taxon>
        <taxon>Bacillales</taxon>
        <taxon>Paenibacillaceae</taxon>
        <taxon>Paenibacillus</taxon>
    </lineage>
</organism>
<dbReference type="Proteomes" id="UP000214666">
    <property type="component" value="Chromosome"/>
</dbReference>
<dbReference type="EMBL" id="CP020028">
    <property type="protein sequence ID" value="ASR48358.1"/>
    <property type="molecule type" value="Genomic_DNA"/>
</dbReference>
<sequence>MKKHYALGIMAATVLLGVTVTGVSANAVWAAKPADLIGATTAANIAKKAVGNDAQVKDVELEREIERVYYEVELQQGNKDWDIDVDAYTGKTIRSHSELNDDSNDKSSFNKPNHVTITEKQAGQIALKNVPGTLLSTKLDKEDGRFIYDVKVLTDEGTVEFEIHATSGAIVDMDKDFDNNR</sequence>
<protein>
    <recommendedName>
        <fullName evidence="2">PepSY domain-containing protein</fullName>
    </recommendedName>
</protein>
<evidence type="ECO:0000259" key="2">
    <source>
        <dbReference type="Pfam" id="PF03413"/>
    </source>
</evidence>
<dbReference type="RefSeq" id="WP_094155755.1">
    <property type="nucleotide sequence ID" value="NZ_CP020028.1"/>
</dbReference>
<dbReference type="InterPro" id="IPR025711">
    <property type="entry name" value="PepSY"/>
</dbReference>
<keyword evidence="4" id="KW-1185">Reference proteome</keyword>
<reference evidence="3 4" key="1">
    <citation type="submission" date="2017-03" db="EMBL/GenBank/DDBJ databases">
        <title>Complete genome sequence of Paenibacillus Kribbensis producing bioflocculants.</title>
        <authorList>
            <person name="Lee H.-G."/>
            <person name="Oh H.-M."/>
        </authorList>
    </citation>
    <scope>NUCLEOTIDE SEQUENCE [LARGE SCALE GENOMIC DNA]</scope>
    <source>
        <strain evidence="3 4">AM49</strain>
    </source>
</reference>
<dbReference type="Pfam" id="PF03413">
    <property type="entry name" value="PepSY"/>
    <property type="match status" value="2"/>
</dbReference>
<proteinExistence type="predicted"/>
<feature type="signal peptide" evidence="1">
    <location>
        <begin position="1"/>
        <end position="25"/>
    </location>
</feature>
<accession>A0A222WQS3</accession>
<dbReference type="AlphaFoldDB" id="A0A222WQS3"/>
<dbReference type="STRING" id="172713.GCA_001705305_00066"/>
<dbReference type="KEGG" id="pkb:B4V02_17460"/>
<dbReference type="Gene3D" id="3.10.450.40">
    <property type="match status" value="2"/>
</dbReference>
<feature type="chain" id="PRO_5013370463" description="PepSY domain-containing protein" evidence="1">
    <location>
        <begin position="26"/>
        <end position="181"/>
    </location>
</feature>
<feature type="domain" description="PepSY" evidence="2">
    <location>
        <begin position="37"/>
        <end position="95"/>
    </location>
</feature>
<evidence type="ECO:0000313" key="3">
    <source>
        <dbReference type="EMBL" id="ASR48358.1"/>
    </source>
</evidence>
<feature type="domain" description="PepSY" evidence="2">
    <location>
        <begin position="117"/>
        <end position="173"/>
    </location>
</feature>